<feature type="transmembrane region" description="Helical" evidence="8">
    <location>
        <begin position="160"/>
        <end position="180"/>
    </location>
</feature>
<dbReference type="InterPro" id="IPR004837">
    <property type="entry name" value="NaCa_Exmemb"/>
</dbReference>
<dbReference type="GO" id="GO:0016020">
    <property type="term" value="C:membrane"/>
    <property type="evidence" value="ECO:0007669"/>
    <property type="project" value="UniProtKB-SubCell"/>
</dbReference>
<evidence type="ECO:0000256" key="3">
    <source>
        <dbReference type="ARBA" id="ARBA00022449"/>
    </source>
</evidence>
<dbReference type="PANTHER" id="PTHR12266">
    <property type="entry name" value="NA+/CA2+ K+ INDEPENDENT EXCHANGER"/>
    <property type="match status" value="1"/>
</dbReference>
<dbReference type="WBParaSite" id="SRAE_1000110700.1">
    <property type="protein sequence ID" value="SRAE_1000110700.1"/>
    <property type="gene ID" value="WBGene00257709"/>
</dbReference>
<dbReference type="CTD" id="36375204"/>
<evidence type="ECO:0000313" key="11">
    <source>
        <dbReference type="Proteomes" id="UP000035682"/>
    </source>
</evidence>
<sequence length="634" mass="71004">MNLTDVSECTPSHNLNITELCNYISSHTDVCEGGGFVLWSTWTLCQETILKKYFVFAFSILCLGYFILVLLTTADDYFSVNIAQIVEHFKISQNIAGVTFMAFGNGAPDIFNSLASILSSKNPKAGLALGELLGAIIFLSTIVAGSIGMIKNFTVMRRPFIRDILFFYPPFVLLLISFITTNSVHIWLPITFLVIYIIYAIIVILSQYIRKGMIKAIDDVRSTKQQINISVITTEDEVNDITSTSEVQGPVITVTSLEEPIPRSRPESFSNYYTTPSNNLKTPILTRHNSLNSLKERAKSFIIDHSSLFVPNNEEEEEEEMVYVSRTRKSIFVHDARSRAESELTNNNAKLEKKKRMLKLNIIQKIWADINPWDQEMFDEENISGKIFFILKLPIFLALNISCPLGDREWNKWLTLVHIFICPIILFTAFQVSLIVPNYGGPSIGIYVIIASLILAIITHFFTKEDEEPRFYKIIAIFTGFLIAISYIYAAATEIVGISGTIGVITGLSHEILGLTILAWSNSVGDLFSDTAVAKAGYPRMGISAAIGGPLFNILIGFGLPFTIGAIQGKHISLKFSTLTKILLIFVTSSLTFTLIFVPLRRFRIDKVWSICLYCLYVGFLVMAFLAEAKIISF</sequence>
<keyword evidence="4" id="KW-0106">Calcium</keyword>
<feature type="transmembrane region" description="Helical" evidence="8">
    <location>
        <begin position="53"/>
        <end position="71"/>
    </location>
</feature>
<evidence type="ECO:0000313" key="12">
    <source>
        <dbReference type="WBParaSite" id="SRAE_1000110700.1"/>
    </source>
</evidence>
<evidence type="ECO:0000256" key="1">
    <source>
        <dbReference type="ARBA" id="ARBA00004141"/>
    </source>
</evidence>
<dbReference type="GeneID" id="36375204"/>
<organism evidence="10">
    <name type="scientific">Strongyloides ratti</name>
    <name type="common">Parasitic roundworm</name>
    <dbReference type="NCBI Taxonomy" id="34506"/>
    <lineage>
        <taxon>Eukaryota</taxon>
        <taxon>Metazoa</taxon>
        <taxon>Ecdysozoa</taxon>
        <taxon>Nematoda</taxon>
        <taxon>Chromadorea</taxon>
        <taxon>Rhabditida</taxon>
        <taxon>Tylenchina</taxon>
        <taxon>Panagrolaimomorpha</taxon>
        <taxon>Strongyloidoidea</taxon>
        <taxon>Strongyloididae</taxon>
        <taxon>Strongyloides</taxon>
    </lineage>
</organism>
<feature type="transmembrane region" description="Helical" evidence="8">
    <location>
        <begin position="444"/>
        <end position="462"/>
    </location>
</feature>
<evidence type="ECO:0000256" key="2">
    <source>
        <dbReference type="ARBA" id="ARBA00022448"/>
    </source>
</evidence>
<dbReference type="Gene3D" id="1.20.1420.30">
    <property type="entry name" value="NCX, central ion-binding region"/>
    <property type="match status" value="2"/>
</dbReference>
<keyword evidence="4" id="KW-0109">Calcium transport</keyword>
<dbReference type="GO" id="GO:0006874">
    <property type="term" value="P:intracellular calcium ion homeostasis"/>
    <property type="evidence" value="ECO:0007669"/>
    <property type="project" value="TreeGrafter"/>
</dbReference>
<feature type="domain" description="Sodium/calcium exchanger membrane region" evidence="9">
    <location>
        <begin position="65"/>
        <end position="204"/>
    </location>
</feature>
<protein>
    <submittedName>
        <fullName evidence="10 12">Sodium/potassium/calcium exchanger 6, mitochondrial</fullName>
    </submittedName>
</protein>
<evidence type="ECO:0000256" key="6">
    <source>
        <dbReference type="ARBA" id="ARBA00022989"/>
    </source>
</evidence>
<dbReference type="InterPro" id="IPR051359">
    <property type="entry name" value="CaCA_antiporter"/>
</dbReference>
<reference evidence="10" key="1">
    <citation type="submission" date="2014-09" db="EMBL/GenBank/DDBJ databases">
        <authorList>
            <person name="Aslett A.Martin."/>
        </authorList>
    </citation>
    <scope>NUCLEOTIDE SEQUENCE</scope>
    <source>
        <strain evidence="10">ED321 Heterogonic</strain>
    </source>
</reference>
<dbReference type="GO" id="GO:0005432">
    <property type="term" value="F:calcium:sodium antiporter activity"/>
    <property type="evidence" value="ECO:0007669"/>
    <property type="project" value="TreeGrafter"/>
</dbReference>
<evidence type="ECO:0000256" key="7">
    <source>
        <dbReference type="ARBA" id="ARBA00023136"/>
    </source>
</evidence>
<dbReference type="InterPro" id="IPR044880">
    <property type="entry name" value="NCX_ion-bd_dom_sf"/>
</dbReference>
<dbReference type="STRING" id="34506.A0A090L5S3"/>
<gene>
    <name evidence="10 12 13" type="ORF">SRAE_1000110700</name>
</gene>
<keyword evidence="7 8" id="KW-0472">Membrane</keyword>
<comment type="subcellular location">
    <subcellularLocation>
        <location evidence="1">Membrane</location>
        <topology evidence="1">Multi-pass membrane protein</topology>
    </subcellularLocation>
</comment>
<accession>A0A090L5S3</accession>
<feature type="transmembrane region" description="Helical" evidence="8">
    <location>
        <begin position="127"/>
        <end position="148"/>
    </location>
</feature>
<feature type="transmembrane region" description="Helical" evidence="8">
    <location>
        <begin position="186"/>
        <end position="205"/>
    </location>
</feature>
<name>A0A090L5S3_STRRB</name>
<keyword evidence="5 8" id="KW-0812">Transmembrane</keyword>
<dbReference type="Pfam" id="PF01699">
    <property type="entry name" value="Na_Ca_ex"/>
    <property type="match status" value="2"/>
</dbReference>
<evidence type="ECO:0000256" key="8">
    <source>
        <dbReference type="SAM" id="Phobius"/>
    </source>
</evidence>
<evidence type="ECO:0000256" key="5">
    <source>
        <dbReference type="ARBA" id="ARBA00022692"/>
    </source>
</evidence>
<evidence type="ECO:0000313" key="13">
    <source>
        <dbReference type="WormBase" id="SRAE_1000110700"/>
    </source>
</evidence>
<feature type="transmembrane region" description="Helical" evidence="8">
    <location>
        <begin position="541"/>
        <end position="562"/>
    </location>
</feature>
<dbReference type="OrthoDB" id="407410at2759"/>
<keyword evidence="4" id="KW-0406">Ion transport</keyword>
<dbReference type="Proteomes" id="UP000035682">
    <property type="component" value="Unplaced"/>
</dbReference>
<proteinExistence type="predicted"/>
<feature type="domain" description="Sodium/calcium exchanger membrane region" evidence="9">
    <location>
        <begin position="478"/>
        <end position="625"/>
    </location>
</feature>
<feature type="transmembrane region" description="Helical" evidence="8">
    <location>
        <begin position="498"/>
        <end position="520"/>
    </location>
</feature>
<dbReference type="AlphaFoldDB" id="A0A090L5S3"/>
<dbReference type="RefSeq" id="XP_024502041.1">
    <property type="nucleotide sequence ID" value="XM_024648021.1"/>
</dbReference>
<dbReference type="PANTHER" id="PTHR12266:SF0">
    <property type="entry name" value="MITOCHONDRIAL SODIUM_CALCIUM EXCHANGER PROTEIN"/>
    <property type="match status" value="1"/>
</dbReference>
<keyword evidence="6 8" id="KW-1133">Transmembrane helix</keyword>
<reference evidence="12" key="3">
    <citation type="submission" date="2020-12" db="UniProtKB">
        <authorList>
            <consortium name="WormBaseParasite"/>
        </authorList>
    </citation>
    <scope>IDENTIFICATION</scope>
</reference>
<feature type="transmembrane region" description="Helical" evidence="8">
    <location>
        <begin position="582"/>
        <end position="601"/>
    </location>
</feature>
<dbReference type="WormBase" id="SRAE_1000110700">
    <property type="protein sequence ID" value="SRP12338"/>
    <property type="gene ID" value="WBGene00257709"/>
</dbReference>
<keyword evidence="11" id="KW-1185">Reference proteome</keyword>
<feature type="transmembrane region" description="Helical" evidence="8">
    <location>
        <begin position="474"/>
        <end position="492"/>
    </location>
</feature>
<feature type="transmembrane region" description="Helical" evidence="8">
    <location>
        <begin position="413"/>
        <end position="432"/>
    </location>
</feature>
<keyword evidence="2" id="KW-0813">Transport</keyword>
<keyword evidence="3" id="KW-0050">Antiport</keyword>
<evidence type="ECO:0000259" key="9">
    <source>
        <dbReference type="Pfam" id="PF01699"/>
    </source>
</evidence>
<dbReference type="OMA" id="ARAHFHI"/>
<reference evidence="11" key="2">
    <citation type="submission" date="2014-09" db="EMBL/GenBank/DDBJ databases">
        <authorList>
            <person name="Martin A.A."/>
        </authorList>
    </citation>
    <scope>NUCLEOTIDE SEQUENCE</scope>
    <source>
        <strain evidence="11">ED321</strain>
    </source>
</reference>
<evidence type="ECO:0000313" key="10">
    <source>
        <dbReference type="EMBL" id="CEF62839.1"/>
    </source>
</evidence>
<dbReference type="EMBL" id="LN609528">
    <property type="protein sequence ID" value="CEF62839.1"/>
    <property type="molecule type" value="Genomic_DNA"/>
</dbReference>
<feature type="transmembrane region" description="Helical" evidence="8">
    <location>
        <begin position="608"/>
        <end position="627"/>
    </location>
</feature>
<evidence type="ECO:0000256" key="4">
    <source>
        <dbReference type="ARBA" id="ARBA00022568"/>
    </source>
</evidence>